<feature type="transmembrane region" description="Helical" evidence="1">
    <location>
        <begin position="57"/>
        <end position="79"/>
    </location>
</feature>
<feature type="transmembrane region" description="Helical" evidence="1">
    <location>
        <begin position="100"/>
        <end position="129"/>
    </location>
</feature>
<evidence type="ECO:0000313" key="2">
    <source>
        <dbReference type="EMBL" id="RAJ37005.1"/>
    </source>
</evidence>
<dbReference type="OrthoDB" id="1523880at2"/>
<keyword evidence="1" id="KW-0472">Membrane</keyword>
<feature type="transmembrane region" description="Helical" evidence="1">
    <location>
        <begin position="179"/>
        <end position="201"/>
    </location>
</feature>
<feature type="transmembrane region" description="Helical" evidence="1">
    <location>
        <begin position="149"/>
        <end position="170"/>
    </location>
</feature>
<evidence type="ECO:0000256" key="1">
    <source>
        <dbReference type="SAM" id="Phobius"/>
    </source>
</evidence>
<dbReference type="RefSeq" id="WP_111631766.1">
    <property type="nucleotide sequence ID" value="NZ_QLLR01000001.1"/>
</dbReference>
<keyword evidence="1" id="KW-0812">Transmembrane</keyword>
<protein>
    <submittedName>
        <fullName evidence="2">Uncharacterized protein</fullName>
    </submittedName>
</protein>
<reference evidence="2 3" key="1">
    <citation type="submission" date="2018-06" db="EMBL/GenBank/DDBJ databases">
        <title>Genomic Encyclopedia of Archaeal and Bacterial Type Strains, Phase II (KMG-II): from individual species to whole genera.</title>
        <authorList>
            <person name="Goeker M."/>
        </authorList>
    </citation>
    <scope>NUCLEOTIDE SEQUENCE [LARGE SCALE GENOMIC DNA]</scope>
    <source>
        <strain evidence="2 3">DSM 14825</strain>
    </source>
</reference>
<sequence length="259" mass="29630">MDNIFSFQRFFKLLNKHTREHYKAYLISTAVLIGILSLMLGFTAYLGGGSLDVKAQFAYFFIFMFLSGTIFTSMVFADLSDKKRSIPALTLPVSNFERFFVGWVYSYLIFQVIFVTCYLIVDSLVIYLGNVNPNVKNELFSVVEGKNKFMIAFLIYGLLHAIAFLGAVFFEKLHFIKTAFVIFIMLGALQLINVPLISFFFKTNARMQPIFAGVSLQERNDYYFISPTDQSFAVLITMFLAVSIVLWAAAFFKLKEKQV</sequence>
<feature type="transmembrane region" description="Helical" evidence="1">
    <location>
        <begin position="232"/>
        <end position="252"/>
    </location>
</feature>
<accession>A0A327T9E8</accession>
<keyword evidence="1" id="KW-1133">Transmembrane helix</keyword>
<organism evidence="2 3">
    <name type="scientific">Pedobacter cryoconitis</name>
    <dbReference type="NCBI Taxonomy" id="188932"/>
    <lineage>
        <taxon>Bacteria</taxon>
        <taxon>Pseudomonadati</taxon>
        <taxon>Bacteroidota</taxon>
        <taxon>Sphingobacteriia</taxon>
        <taxon>Sphingobacteriales</taxon>
        <taxon>Sphingobacteriaceae</taxon>
        <taxon>Pedobacter</taxon>
    </lineage>
</organism>
<dbReference type="AlphaFoldDB" id="A0A327T9E8"/>
<feature type="transmembrane region" description="Helical" evidence="1">
    <location>
        <begin position="24"/>
        <end position="45"/>
    </location>
</feature>
<gene>
    <name evidence="2" type="ORF">LY11_00080</name>
</gene>
<evidence type="ECO:0000313" key="3">
    <source>
        <dbReference type="Proteomes" id="UP000249754"/>
    </source>
</evidence>
<proteinExistence type="predicted"/>
<dbReference type="EMBL" id="QLLR01000001">
    <property type="protein sequence ID" value="RAJ37005.1"/>
    <property type="molecule type" value="Genomic_DNA"/>
</dbReference>
<dbReference type="Proteomes" id="UP000249754">
    <property type="component" value="Unassembled WGS sequence"/>
</dbReference>
<comment type="caution">
    <text evidence="2">The sequence shown here is derived from an EMBL/GenBank/DDBJ whole genome shotgun (WGS) entry which is preliminary data.</text>
</comment>
<name>A0A327T9E8_9SPHI</name>